<keyword evidence="3 6" id="KW-0067">ATP-binding</keyword>
<protein>
    <recommendedName>
        <fullName evidence="6">Iron-sulfur cluster carrier protein</fullName>
    </recommendedName>
</protein>
<dbReference type="KEGG" id="mcos:GM418_29405"/>
<name>A0A6I6K4P9_9BACT</name>
<evidence type="ECO:0000313" key="7">
    <source>
        <dbReference type="EMBL" id="QGY47637.1"/>
    </source>
</evidence>
<evidence type="ECO:0000256" key="5">
    <source>
        <dbReference type="ARBA" id="ARBA00023014"/>
    </source>
</evidence>
<dbReference type="Pfam" id="PF10609">
    <property type="entry name" value="ParA"/>
    <property type="match status" value="1"/>
</dbReference>
<gene>
    <name evidence="7" type="ORF">GM418_29405</name>
</gene>
<organism evidence="7 8">
    <name type="scientific">Maribellus comscasis</name>
    <dbReference type="NCBI Taxonomy" id="2681766"/>
    <lineage>
        <taxon>Bacteria</taxon>
        <taxon>Pseudomonadati</taxon>
        <taxon>Bacteroidota</taxon>
        <taxon>Bacteroidia</taxon>
        <taxon>Marinilabiliales</taxon>
        <taxon>Prolixibacteraceae</taxon>
        <taxon>Maribellus</taxon>
    </lineage>
</organism>
<dbReference type="Gene3D" id="3.40.50.300">
    <property type="entry name" value="P-loop containing nucleotide triphosphate hydrolases"/>
    <property type="match status" value="1"/>
</dbReference>
<keyword evidence="6" id="KW-0378">Hydrolase</keyword>
<keyword evidence="1 6" id="KW-0479">Metal-binding</keyword>
<dbReference type="InterPro" id="IPR019591">
    <property type="entry name" value="Mrp/NBP35_ATP-bd"/>
</dbReference>
<dbReference type="PROSITE" id="PS01215">
    <property type="entry name" value="MRP"/>
    <property type="match status" value="1"/>
</dbReference>
<dbReference type="EMBL" id="CP046401">
    <property type="protein sequence ID" value="QGY47637.1"/>
    <property type="molecule type" value="Genomic_DNA"/>
</dbReference>
<dbReference type="HAMAP" id="MF_02040">
    <property type="entry name" value="Mrp_NBP35"/>
    <property type="match status" value="1"/>
</dbReference>
<dbReference type="Proteomes" id="UP000428260">
    <property type="component" value="Chromosome"/>
</dbReference>
<dbReference type="GO" id="GO:0140663">
    <property type="term" value="F:ATP-dependent FeS chaperone activity"/>
    <property type="evidence" value="ECO:0007669"/>
    <property type="project" value="InterPro"/>
</dbReference>
<evidence type="ECO:0000313" key="8">
    <source>
        <dbReference type="Proteomes" id="UP000428260"/>
    </source>
</evidence>
<dbReference type="GO" id="GO:0051539">
    <property type="term" value="F:4 iron, 4 sulfur cluster binding"/>
    <property type="evidence" value="ECO:0007669"/>
    <property type="project" value="TreeGrafter"/>
</dbReference>
<dbReference type="CDD" id="cd02037">
    <property type="entry name" value="Mrp_NBP35"/>
    <property type="match status" value="1"/>
</dbReference>
<comment type="function">
    <text evidence="6">Binds and transfers iron-sulfur (Fe-S) clusters to target apoproteins. Can hydrolyze ATP.</text>
</comment>
<evidence type="ECO:0000256" key="2">
    <source>
        <dbReference type="ARBA" id="ARBA00022741"/>
    </source>
</evidence>
<reference evidence="7 8" key="1">
    <citation type="submission" date="2019-11" db="EMBL/GenBank/DDBJ databases">
        <authorList>
            <person name="Zheng R.K."/>
            <person name="Sun C.M."/>
        </authorList>
    </citation>
    <scope>NUCLEOTIDE SEQUENCE [LARGE SCALE GENOMIC DNA]</scope>
    <source>
        <strain evidence="7 8">WC007</strain>
    </source>
</reference>
<dbReference type="GO" id="GO:0016226">
    <property type="term" value="P:iron-sulfur cluster assembly"/>
    <property type="evidence" value="ECO:0007669"/>
    <property type="project" value="InterPro"/>
</dbReference>
<keyword evidence="2 6" id="KW-0547">Nucleotide-binding</keyword>
<evidence type="ECO:0000256" key="6">
    <source>
        <dbReference type="HAMAP-Rule" id="MF_02040"/>
    </source>
</evidence>
<keyword evidence="4 6" id="KW-0408">Iron</keyword>
<proteinExistence type="inferred from homology"/>
<feature type="binding site" evidence="6">
    <location>
        <begin position="23"/>
        <end position="30"/>
    </location>
    <ligand>
        <name>ATP</name>
        <dbReference type="ChEBI" id="CHEBI:30616"/>
    </ligand>
</feature>
<dbReference type="PANTHER" id="PTHR42961">
    <property type="entry name" value="IRON-SULFUR PROTEIN NUBPL"/>
    <property type="match status" value="1"/>
</dbReference>
<dbReference type="FunFam" id="3.40.50.300:FF:001119">
    <property type="entry name" value="Iron-sulfur cluster carrier protein"/>
    <property type="match status" value="1"/>
</dbReference>
<dbReference type="SUPFAM" id="SSF52540">
    <property type="entry name" value="P-loop containing nucleoside triphosphate hydrolases"/>
    <property type="match status" value="1"/>
</dbReference>
<dbReference type="AlphaFoldDB" id="A0A6I6K4P9"/>
<dbReference type="InterPro" id="IPR044304">
    <property type="entry name" value="NUBPL-like"/>
</dbReference>
<comment type="similarity">
    <text evidence="6">Belongs to the Mrp/NBP35 ATP-binding proteins family.</text>
</comment>
<sequence length="270" mass="29208">MSSALFEKIEMPGVKNIIVVASGKGGVGKSTVAANLAVSLTRQGLTTALVDADLYGPSIPMMFGVQNQKPSGIVTDGKEKILPVEKFGVKLLSIGFYMPAGQSLIWRGPMASNGLTQLFRDTEWGEIDYMIVDFPPGTGDIQLTTIQKLNLTGAIIVTTPQEIALSDARKAAAMFTKPDLNVPILGVVENMSWFTPVSHPDEKYFIFGKGGGEKLAREFNTPLLGQIPLVLEIGDVSDRGTTIYNQPDKEVIKAFDNISNAIYELTEVRL</sequence>
<dbReference type="RefSeq" id="WP_158871709.1">
    <property type="nucleotide sequence ID" value="NZ_CP046401.1"/>
</dbReference>
<keyword evidence="5 6" id="KW-0411">Iron-sulfur</keyword>
<evidence type="ECO:0000256" key="4">
    <source>
        <dbReference type="ARBA" id="ARBA00023004"/>
    </source>
</evidence>
<evidence type="ECO:0000256" key="3">
    <source>
        <dbReference type="ARBA" id="ARBA00022840"/>
    </source>
</evidence>
<dbReference type="PANTHER" id="PTHR42961:SF2">
    <property type="entry name" value="IRON-SULFUR PROTEIN NUBPL"/>
    <property type="match status" value="1"/>
</dbReference>
<dbReference type="GO" id="GO:0016887">
    <property type="term" value="F:ATP hydrolysis activity"/>
    <property type="evidence" value="ECO:0007669"/>
    <property type="project" value="UniProtKB-UniRule"/>
</dbReference>
<dbReference type="GO" id="GO:0005524">
    <property type="term" value="F:ATP binding"/>
    <property type="evidence" value="ECO:0007669"/>
    <property type="project" value="UniProtKB-UniRule"/>
</dbReference>
<accession>A0A6I6K4P9</accession>
<dbReference type="InterPro" id="IPR000808">
    <property type="entry name" value="Mrp-like_CS"/>
</dbReference>
<dbReference type="GO" id="GO:0046872">
    <property type="term" value="F:metal ion binding"/>
    <property type="evidence" value="ECO:0007669"/>
    <property type="project" value="UniProtKB-KW"/>
</dbReference>
<keyword evidence="8" id="KW-1185">Reference proteome</keyword>
<dbReference type="InterPro" id="IPR027417">
    <property type="entry name" value="P-loop_NTPase"/>
</dbReference>
<evidence type="ECO:0000256" key="1">
    <source>
        <dbReference type="ARBA" id="ARBA00022723"/>
    </source>
</evidence>
<comment type="subunit">
    <text evidence="6">Homodimer.</text>
</comment>
<dbReference type="InterPro" id="IPR033756">
    <property type="entry name" value="YlxH/NBP35"/>
</dbReference>